<feature type="transmembrane region" description="Helical" evidence="2">
    <location>
        <begin position="268"/>
        <end position="288"/>
    </location>
</feature>
<dbReference type="EMBL" id="RKQG01000002">
    <property type="protein sequence ID" value="RPE29112.1"/>
    <property type="molecule type" value="Genomic_DNA"/>
</dbReference>
<keyword evidence="2" id="KW-0812">Transmembrane</keyword>
<keyword evidence="4" id="KW-1185">Reference proteome</keyword>
<feature type="transmembrane region" description="Helical" evidence="2">
    <location>
        <begin position="187"/>
        <end position="205"/>
    </location>
</feature>
<sequence>MTAPARTAPATDPPVGATPLRPAARRRADRRPVATRTATPWRARTVRYALPLAVLLWLTALRTTRLDRIGDLGLLQALPPTYYAALAVLTAGFLTALRTPWLPQRRLARYVLALIVFVHATPSLLYPTLRYSWAWKHIAVVDAMLRHGGTVPDAGKLDVYNQWPGFFALNALVLRATGLHSALGYASWYPLIANLLLLGPLLLLFRSLTRDRRLVWCALWLYYATSWVGQDYFSPQAFAYLLYVTVIALTMRQLSLRGREAGRFGWRAGPYALLLVLIAAIASSHQLTPVMLVSSLAVLALPRRNRRTVLPVLAAALALTVAWDATVARPFVAANLHSLITALAAPDRNAVSGLAQLGAAAPGQVLASWTDRATTAAVLLLALAAVLRRRWVRRTTLPLLLLAPLVLLLANGYDGEMLFRAYLFALPATSFLIAALLAPGLPRPPVRPAVTGTVLLALLGGLLFGYYSKEAVNHFTPQEAAAVRYATEQTPPGSRIVSLTSDEPGGELHYDQHSWIILTDADPADRLLLATDPQTALTDALSTGQPSYLVLTRAQLAACRLTGLLPAAAVDEIQYTAAHLSALRPVYSSPDAIVYQYLPPTAPAGPVGPAGPAGPAGPRAPVGPAGGAGGAGGAGPVRGAGPVGAVGAVGAVTEGGAS</sequence>
<organism evidence="3 4">
    <name type="scientific">Kitasatospora cineracea</name>
    <dbReference type="NCBI Taxonomy" id="88074"/>
    <lineage>
        <taxon>Bacteria</taxon>
        <taxon>Bacillati</taxon>
        <taxon>Actinomycetota</taxon>
        <taxon>Actinomycetes</taxon>
        <taxon>Kitasatosporales</taxon>
        <taxon>Streptomycetaceae</taxon>
        <taxon>Kitasatospora</taxon>
    </lineage>
</organism>
<evidence type="ECO:0000256" key="2">
    <source>
        <dbReference type="SAM" id="Phobius"/>
    </source>
</evidence>
<dbReference type="RefSeq" id="WP_123820712.1">
    <property type="nucleotide sequence ID" value="NZ_RKQG01000002.1"/>
</dbReference>
<feature type="transmembrane region" description="Helical" evidence="2">
    <location>
        <begin position="81"/>
        <end position="100"/>
    </location>
</feature>
<dbReference type="Proteomes" id="UP000266906">
    <property type="component" value="Unassembled WGS sequence"/>
</dbReference>
<reference evidence="3 4" key="1">
    <citation type="submission" date="2018-11" db="EMBL/GenBank/DDBJ databases">
        <title>Sequencing the genomes of 1000 actinobacteria strains.</title>
        <authorList>
            <person name="Klenk H.-P."/>
        </authorList>
    </citation>
    <scope>NUCLEOTIDE SEQUENCE [LARGE SCALE GENOMIC DNA]</scope>
    <source>
        <strain evidence="3 4">DSM 44781</strain>
    </source>
</reference>
<keyword evidence="2" id="KW-0472">Membrane</keyword>
<feature type="transmembrane region" description="Helical" evidence="2">
    <location>
        <begin position="419"/>
        <end position="437"/>
    </location>
</feature>
<feature type="transmembrane region" description="Helical" evidence="2">
    <location>
        <begin position="45"/>
        <end position="61"/>
    </location>
</feature>
<feature type="transmembrane region" description="Helical" evidence="2">
    <location>
        <begin position="107"/>
        <end position="126"/>
    </location>
</feature>
<gene>
    <name evidence="3" type="ORF">EDD38_6262</name>
</gene>
<comment type="caution">
    <text evidence="3">The sequence shown here is derived from an EMBL/GenBank/DDBJ whole genome shotgun (WGS) entry which is preliminary data.</text>
</comment>
<protein>
    <recommendedName>
        <fullName evidence="5">Dolichyl-phosphate-mannose-protein mannosyltransferase</fullName>
    </recommendedName>
</protein>
<proteinExistence type="predicted"/>
<feature type="region of interest" description="Disordered" evidence="1">
    <location>
        <begin position="606"/>
        <end position="636"/>
    </location>
</feature>
<dbReference type="AlphaFoldDB" id="A0A3N4R7D5"/>
<evidence type="ECO:0000313" key="3">
    <source>
        <dbReference type="EMBL" id="RPE29112.1"/>
    </source>
</evidence>
<feature type="region of interest" description="Disordered" evidence="1">
    <location>
        <begin position="1"/>
        <end position="36"/>
    </location>
</feature>
<evidence type="ECO:0000313" key="4">
    <source>
        <dbReference type="Proteomes" id="UP000266906"/>
    </source>
</evidence>
<feature type="transmembrane region" description="Helical" evidence="2">
    <location>
        <begin position="449"/>
        <end position="467"/>
    </location>
</feature>
<accession>A0A3N4R7D5</accession>
<name>A0A3N4R7D5_9ACTN</name>
<evidence type="ECO:0000256" key="1">
    <source>
        <dbReference type="SAM" id="MobiDB-lite"/>
    </source>
</evidence>
<feature type="compositionally biased region" description="Low complexity" evidence="1">
    <location>
        <begin position="1"/>
        <end position="22"/>
    </location>
</feature>
<feature type="transmembrane region" description="Helical" evidence="2">
    <location>
        <begin position="308"/>
        <end position="328"/>
    </location>
</feature>
<evidence type="ECO:0008006" key="5">
    <source>
        <dbReference type="Google" id="ProtNLM"/>
    </source>
</evidence>
<feature type="compositionally biased region" description="Gly residues" evidence="1">
    <location>
        <begin position="624"/>
        <end position="636"/>
    </location>
</feature>
<feature type="transmembrane region" description="Helical" evidence="2">
    <location>
        <begin position="238"/>
        <end position="256"/>
    </location>
</feature>
<keyword evidence="2" id="KW-1133">Transmembrane helix</keyword>